<dbReference type="CDD" id="cd00885">
    <property type="entry name" value="cinA"/>
    <property type="match status" value="1"/>
</dbReference>
<evidence type="ECO:0000259" key="1">
    <source>
        <dbReference type="SMART" id="SM00852"/>
    </source>
</evidence>
<dbReference type="SMART" id="SM00852">
    <property type="entry name" value="MoCF_biosynth"/>
    <property type="match status" value="1"/>
</dbReference>
<dbReference type="Pfam" id="PF00994">
    <property type="entry name" value="MoCF_biosynth"/>
    <property type="match status" value="1"/>
</dbReference>
<organism evidence="2 3">
    <name type="scientific">Candidatus Coatesbacteria bacterium 4484_99</name>
    <dbReference type="NCBI Taxonomy" id="1970774"/>
    <lineage>
        <taxon>Bacteria</taxon>
        <taxon>Candidatus Coatesiibacteriota</taxon>
    </lineage>
</organism>
<dbReference type="PANTHER" id="PTHR13939">
    <property type="entry name" value="NICOTINAMIDE-NUCLEOTIDE AMIDOHYDROLASE PNCC"/>
    <property type="match status" value="1"/>
</dbReference>
<dbReference type="Proteomes" id="UP000192611">
    <property type="component" value="Unassembled WGS sequence"/>
</dbReference>
<accession>A0A1W9S046</accession>
<dbReference type="AlphaFoldDB" id="A0A1W9S046"/>
<name>A0A1W9S046_9BACT</name>
<dbReference type="PANTHER" id="PTHR13939:SF0">
    <property type="entry name" value="NMN AMIDOHYDROLASE-LIKE PROTEIN YFAY"/>
    <property type="match status" value="1"/>
</dbReference>
<dbReference type="InterPro" id="IPR001453">
    <property type="entry name" value="MoaB/Mog_dom"/>
</dbReference>
<reference evidence="3" key="1">
    <citation type="submission" date="2017-03" db="EMBL/GenBank/DDBJ databases">
        <title>Novel pathways for hydrocarbon cycling and metabolic interdependencies in hydrothermal sediment communities.</title>
        <authorList>
            <person name="Dombrowski N."/>
            <person name="Seitz K."/>
            <person name="Teske A."/>
            <person name="Baker B."/>
        </authorList>
    </citation>
    <scope>NUCLEOTIDE SEQUENCE [LARGE SCALE GENOMIC DNA]</scope>
</reference>
<dbReference type="SUPFAM" id="SSF53218">
    <property type="entry name" value="Molybdenum cofactor biosynthesis proteins"/>
    <property type="match status" value="1"/>
</dbReference>
<protein>
    <recommendedName>
        <fullName evidence="1">MoaB/Mog domain-containing protein</fullName>
    </recommendedName>
</protein>
<dbReference type="HAMAP" id="MF_00226_B">
    <property type="entry name" value="CinA_B"/>
    <property type="match status" value="1"/>
</dbReference>
<evidence type="ECO:0000313" key="2">
    <source>
        <dbReference type="EMBL" id="OQX90154.1"/>
    </source>
</evidence>
<dbReference type="InterPro" id="IPR050101">
    <property type="entry name" value="CinA"/>
</dbReference>
<dbReference type="InterPro" id="IPR036653">
    <property type="entry name" value="CinA-like_C"/>
</dbReference>
<dbReference type="InterPro" id="IPR008136">
    <property type="entry name" value="CinA_C"/>
</dbReference>
<dbReference type="SUPFAM" id="SSF142433">
    <property type="entry name" value="CinA-like"/>
    <property type="match status" value="1"/>
</dbReference>
<dbReference type="Pfam" id="PF18146">
    <property type="entry name" value="CinA_KH"/>
    <property type="match status" value="1"/>
</dbReference>
<dbReference type="Gene3D" id="3.90.950.20">
    <property type="entry name" value="CinA-like"/>
    <property type="match status" value="1"/>
</dbReference>
<dbReference type="InterPro" id="IPR008135">
    <property type="entry name" value="Competence-induced_CinA"/>
</dbReference>
<evidence type="ECO:0000313" key="3">
    <source>
        <dbReference type="Proteomes" id="UP000192611"/>
    </source>
</evidence>
<dbReference type="Gene3D" id="3.30.70.2860">
    <property type="match status" value="1"/>
</dbReference>
<dbReference type="InterPro" id="IPR036425">
    <property type="entry name" value="MoaB/Mog-like_dom_sf"/>
</dbReference>
<dbReference type="Gene3D" id="3.40.980.10">
    <property type="entry name" value="MoaB/Mog-like domain"/>
    <property type="match status" value="1"/>
</dbReference>
<sequence length="304" mass="33139">MVARTAFFSIIIIGDELLTGSKVESNSTFISAKLAEIGVDVKTIMTVGDDEKEIIDALGFCVTRSDGVIVSGGLGPTSDDKTKDAICKFVEVNMVEHKEILDDIKQRFSKRGVDMPEPNKEQAYQPEGAILFRNPVGTAYGFEVYKDEKPIIALPGVPAEMKAIMVESVIPSLKEKGFGLSDLHILDAKVVGLAESAVYDAVGPLREWAEKRESICLAYYPHFVDVTVRVKVRGEEEFAEKMFKEAKSILEDILGEKLYGYGEDGLEIVVGKLLRQYGMTISTAESCTGGLVSNRIVSVPGASD</sequence>
<feature type="domain" description="MoaB/Mog" evidence="1">
    <location>
        <begin position="9"/>
        <end position="176"/>
    </location>
</feature>
<gene>
    <name evidence="2" type="ORF">B6D57_04655</name>
</gene>
<dbReference type="InterPro" id="IPR041424">
    <property type="entry name" value="CinA_KH"/>
</dbReference>
<proteinExistence type="inferred from homology"/>
<feature type="non-terminal residue" evidence="2">
    <location>
        <position position="304"/>
    </location>
</feature>
<dbReference type="Pfam" id="PF02464">
    <property type="entry name" value="CinA"/>
    <property type="match status" value="1"/>
</dbReference>
<dbReference type="EMBL" id="NATQ01000096">
    <property type="protein sequence ID" value="OQX90154.1"/>
    <property type="molecule type" value="Genomic_DNA"/>
</dbReference>
<comment type="caution">
    <text evidence="2">The sequence shown here is derived from an EMBL/GenBank/DDBJ whole genome shotgun (WGS) entry which is preliminary data.</text>
</comment>